<proteinExistence type="predicted"/>
<dbReference type="EMBL" id="RXGB01000043">
    <property type="protein sequence ID" value="TMX05576.1"/>
    <property type="molecule type" value="Genomic_DNA"/>
</dbReference>
<evidence type="ECO:0000256" key="3">
    <source>
        <dbReference type="ARBA" id="ARBA00022989"/>
    </source>
</evidence>
<accession>A0A6N2CG77</accession>
<gene>
    <name evidence="6" type="ORF">EJD97_016323</name>
</gene>
<comment type="caution">
    <text evidence="6">The sequence shown here is derived from an EMBL/GenBank/DDBJ whole genome shotgun (WGS) entry which is preliminary data.</text>
</comment>
<reference evidence="6" key="1">
    <citation type="submission" date="2019-05" db="EMBL/GenBank/DDBJ databases">
        <title>The de novo reference genome and transcriptome assemblies of the wild tomato species Solanum chilense.</title>
        <authorList>
            <person name="Stam R."/>
            <person name="Nosenko T."/>
            <person name="Hoerger A.C."/>
            <person name="Stephan W."/>
            <person name="Seidel M.A."/>
            <person name="Kuhn J.M.M."/>
            <person name="Haberer G."/>
            <person name="Tellier A."/>
        </authorList>
    </citation>
    <scope>NUCLEOTIDE SEQUENCE</scope>
    <source>
        <tissue evidence="6">Mature leaves</tissue>
    </source>
</reference>
<organism evidence="6">
    <name type="scientific">Solanum chilense</name>
    <name type="common">Tomato</name>
    <name type="synonym">Lycopersicon chilense</name>
    <dbReference type="NCBI Taxonomy" id="4083"/>
    <lineage>
        <taxon>Eukaryota</taxon>
        <taxon>Viridiplantae</taxon>
        <taxon>Streptophyta</taxon>
        <taxon>Embryophyta</taxon>
        <taxon>Tracheophyta</taxon>
        <taxon>Spermatophyta</taxon>
        <taxon>Magnoliopsida</taxon>
        <taxon>eudicotyledons</taxon>
        <taxon>Gunneridae</taxon>
        <taxon>Pentapetalae</taxon>
        <taxon>asterids</taxon>
        <taxon>lamiids</taxon>
        <taxon>Solanales</taxon>
        <taxon>Solanaceae</taxon>
        <taxon>Solanoideae</taxon>
        <taxon>Solaneae</taxon>
        <taxon>Solanum</taxon>
        <taxon>Solanum subgen. Lycopersicon</taxon>
    </lineage>
</organism>
<sequence>MWGAVQLGVLAAFLVLFVPVGMAGWHLSRNKMLFFSCALFITLAVCVHLTPYFPSVSSMLSSPGSLPLSSSSSSNGNLDSCISLLHQVAFDFQELNNENSSVENTVRSSSEESWKWIESEPVVQCDFHKLSKSDASDLFNGSWVVVAGDSQARLFVVSLLELLLGESEMEMIRGDLFKRHSDYNILIDEIGMKLDFIWAPYVSNLTDLVLGFEEKKSPYPDVFVIGTGLWDMLHINNATDYGVSLKLLGDLVVLLLPVPSDFVNDGAGTNLVSVRSPNFFWLGMPKLINSMLNTDEKREKMSDVMWKAYTDELYSSKLLRQSGGPLLLLDIHALSNNCGAHCTADGMHYDRVVYEAAVHVMLNGLLIESNQKL</sequence>
<evidence type="ECO:0000313" key="6">
    <source>
        <dbReference type="EMBL" id="TMX05576.1"/>
    </source>
</evidence>
<keyword evidence="4 5" id="KW-0472">Membrane</keyword>
<dbReference type="GO" id="GO:0045492">
    <property type="term" value="P:xylan biosynthetic process"/>
    <property type="evidence" value="ECO:0007669"/>
    <property type="project" value="TreeGrafter"/>
</dbReference>
<evidence type="ECO:0000256" key="4">
    <source>
        <dbReference type="ARBA" id="ARBA00023136"/>
    </source>
</evidence>
<evidence type="ECO:0000256" key="1">
    <source>
        <dbReference type="ARBA" id="ARBA00004370"/>
    </source>
</evidence>
<dbReference type="GO" id="GO:0005794">
    <property type="term" value="C:Golgi apparatus"/>
    <property type="evidence" value="ECO:0007669"/>
    <property type="project" value="UniProtKB-ARBA"/>
</dbReference>
<dbReference type="GO" id="GO:0016407">
    <property type="term" value="F:acetyltransferase activity"/>
    <property type="evidence" value="ECO:0007669"/>
    <property type="project" value="TreeGrafter"/>
</dbReference>
<dbReference type="PANTHER" id="PTHR13533">
    <property type="entry name" value="N-ACETYLNEURAMINATE 9-O-ACETYLTRANSFERASE"/>
    <property type="match status" value="1"/>
</dbReference>
<evidence type="ECO:0000256" key="2">
    <source>
        <dbReference type="ARBA" id="ARBA00022692"/>
    </source>
</evidence>
<dbReference type="GO" id="GO:0016020">
    <property type="term" value="C:membrane"/>
    <property type="evidence" value="ECO:0007669"/>
    <property type="project" value="UniProtKB-SubCell"/>
</dbReference>
<evidence type="ECO:0000256" key="5">
    <source>
        <dbReference type="SAM" id="Phobius"/>
    </source>
</evidence>
<protein>
    <submittedName>
        <fullName evidence="6">Uncharacterized protein</fullName>
    </submittedName>
</protein>
<dbReference type="PANTHER" id="PTHR13533:SF34">
    <property type="entry name" value="PC-ESTERASE"/>
    <property type="match status" value="1"/>
</dbReference>
<feature type="transmembrane region" description="Helical" evidence="5">
    <location>
        <begin position="33"/>
        <end position="53"/>
    </location>
</feature>
<comment type="subcellular location">
    <subcellularLocation>
        <location evidence="1">Membrane</location>
    </subcellularLocation>
</comment>
<dbReference type="AlphaFoldDB" id="A0A6N2CG77"/>
<keyword evidence="2 5" id="KW-0812">Transmembrane</keyword>
<name>A0A6N2CG77_SOLCI</name>
<keyword evidence="3 5" id="KW-1133">Transmembrane helix</keyword>